<name>A0A451GDI3_9SPHI</name>
<dbReference type="RefSeq" id="WP_113646420.1">
    <property type="nucleotide sequence ID" value="NZ_SAYW01000001.1"/>
</dbReference>
<dbReference type="AlphaFoldDB" id="A0A451GDI3"/>
<dbReference type="Pfam" id="PF13827">
    <property type="entry name" value="DUF4189"/>
    <property type="match status" value="1"/>
</dbReference>
<organism evidence="4 5">
    <name type="scientific">Pedobacter chitinilyticus</name>
    <dbReference type="NCBI Taxonomy" id="2233776"/>
    <lineage>
        <taxon>Bacteria</taxon>
        <taxon>Pseudomonadati</taxon>
        <taxon>Bacteroidota</taxon>
        <taxon>Sphingobacteriia</taxon>
        <taxon>Sphingobacteriales</taxon>
        <taxon>Sphingobacteriaceae</taxon>
        <taxon>Pedobacter</taxon>
    </lineage>
</organism>
<keyword evidence="5" id="KW-1185">Reference proteome</keyword>
<reference evidence="4 5" key="1">
    <citation type="submission" date="2018-06" db="EMBL/GenBank/DDBJ databases">
        <title>Pedobacter endophyticus sp. nov., an endophytic bacterium isolated from a leaf of Triticum aestivum.</title>
        <authorList>
            <person name="Zhang L."/>
        </authorList>
    </citation>
    <scope>NUCLEOTIDE SEQUENCE [LARGE SCALE GENOMIC DNA]</scope>
    <source>
        <strain evidence="4 5">CM134L-2</strain>
    </source>
</reference>
<evidence type="ECO:0000256" key="1">
    <source>
        <dbReference type="SAM" id="SignalP"/>
    </source>
</evidence>
<dbReference type="Proteomes" id="UP000284120">
    <property type="component" value="Unassembled WGS sequence"/>
</dbReference>
<feature type="signal peptide" evidence="1">
    <location>
        <begin position="1"/>
        <end position="21"/>
    </location>
</feature>
<keyword evidence="1" id="KW-0732">Signal</keyword>
<protein>
    <submittedName>
        <fullName evidence="4">DUF4189 domain-containing protein</fullName>
    </submittedName>
</protein>
<dbReference type="OrthoDB" id="9805760at2"/>
<feature type="domain" description="Fibrobacter succinogenes major paralogous" evidence="2">
    <location>
        <begin position="163"/>
        <end position="374"/>
    </location>
</feature>
<dbReference type="InterPro" id="IPR011871">
    <property type="entry name" value="Fib_succ_major"/>
</dbReference>
<proteinExistence type="predicted"/>
<evidence type="ECO:0000313" key="5">
    <source>
        <dbReference type="Proteomes" id="UP000284120"/>
    </source>
</evidence>
<evidence type="ECO:0000259" key="3">
    <source>
        <dbReference type="Pfam" id="PF13827"/>
    </source>
</evidence>
<feature type="chain" id="PRO_5019379733" evidence="1">
    <location>
        <begin position="22"/>
        <end position="375"/>
    </location>
</feature>
<comment type="caution">
    <text evidence="4">The sequence shown here is derived from an EMBL/GenBank/DDBJ whole genome shotgun (WGS) entry which is preliminary data.</text>
</comment>
<sequence length="375" mass="41121">MIIKRTLLITMLALATSVGYAQKKQPSKTAVPAKAAVKAKYGALAIDRSNGFYYGWSFDQASLAEAENRAVEECKRRGGNCTVVLSYSGTGCAAYRTIDGNVGTAFGWGIAATKEQADAIATKECLKRSNGAPAQNFVWSCNSANGTALKEIYNASDEIEAPVKVGNQIWSNRNLEVSTFRNGDVIPEAKTPAEWQQYCKNNKPAYVYLNFDPKNGKKYGKLYNFHAVMDPRGLAPKGWHVPSKQEYETLMATLGGKYEAGKKIRGKTGWDLPDKKYGEYAGNGTNESGLNFLPGGRAWGNEYDKEPNAASVFNYYGDGQWWTSTIDGPSRYNENSGYGYYNNGFAFGFSSYKKNLTGVGSESPQRGFSVRVVKN</sequence>
<dbReference type="NCBIfam" id="TIGR02145">
    <property type="entry name" value="Fib_succ_major"/>
    <property type="match status" value="1"/>
</dbReference>
<feature type="domain" description="DUF4189" evidence="3">
    <location>
        <begin position="41"/>
        <end position="141"/>
    </location>
</feature>
<evidence type="ECO:0000313" key="4">
    <source>
        <dbReference type="EMBL" id="RWU10936.1"/>
    </source>
</evidence>
<dbReference type="InterPro" id="IPR025240">
    <property type="entry name" value="DUF4189"/>
</dbReference>
<dbReference type="EMBL" id="SAYW01000001">
    <property type="protein sequence ID" value="RWU10936.1"/>
    <property type="molecule type" value="Genomic_DNA"/>
</dbReference>
<gene>
    <name evidence="4" type="ORF">DPV69_06290</name>
</gene>
<evidence type="ECO:0000259" key="2">
    <source>
        <dbReference type="Pfam" id="PF09603"/>
    </source>
</evidence>
<dbReference type="Pfam" id="PF09603">
    <property type="entry name" value="Fib_succ_major"/>
    <property type="match status" value="1"/>
</dbReference>
<accession>A0A451GDI3</accession>